<dbReference type="EMBL" id="OR343188">
    <property type="protein sequence ID" value="WNL49541.1"/>
    <property type="molecule type" value="Genomic_DNA"/>
</dbReference>
<accession>A0AA96ENZ4</accession>
<protein>
    <submittedName>
        <fullName evidence="1">Uncharacterized protein</fullName>
    </submittedName>
</protein>
<proteinExistence type="predicted"/>
<gene>
    <name evidence="1" type="ORF">MarFTMF_025</name>
</gene>
<sequence>MFFLRLVHFEYIFYIFLLQKKYSCHIRIGKRNFEGSFYP</sequence>
<reference evidence="1" key="1">
    <citation type="submission" date="2023-07" db="EMBL/GenBank/DDBJ databases">
        <authorList>
            <person name="Xia Y."/>
        </authorList>
    </citation>
    <scope>NUCLEOTIDE SEQUENCE</scope>
    <source>
        <strain evidence="1">F</strain>
    </source>
</reference>
<evidence type="ECO:0000313" key="1">
    <source>
        <dbReference type="EMBL" id="WNL49541.1"/>
    </source>
</evidence>
<organism evidence="1">
    <name type="scientific">Marseillevirus sp</name>
    <dbReference type="NCBI Taxonomy" id="2809551"/>
    <lineage>
        <taxon>Viruses</taxon>
        <taxon>Varidnaviria</taxon>
        <taxon>Bamfordvirae</taxon>
        <taxon>Nucleocytoviricota</taxon>
        <taxon>Megaviricetes</taxon>
        <taxon>Pimascovirales</taxon>
        <taxon>Pimascovirales incertae sedis</taxon>
        <taxon>Marseilleviridae</taxon>
        <taxon>Marseillevirus</taxon>
    </lineage>
</organism>
<name>A0AA96ENZ4_9VIRU</name>